<reference evidence="8 9" key="1">
    <citation type="submission" date="2014-04" db="EMBL/GenBank/DDBJ databases">
        <authorList>
            <consortium name="DOE Joint Genome Institute"/>
            <person name="Kuo A."/>
            <person name="Martino E."/>
            <person name="Perotto S."/>
            <person name="Kohler A."/>
            <person name="Nagy L.G."/>
            <person name="Floudas D."/>
            <person name="Copeland A."/>
            <person name="Barry K.W."/>
            <person name="Cichocki N."/>
            <person name="Veneault-Fourrey C."/>
            <person name="LaButti K."/>
            <person name="Lindquist E.A."/>
            <person name="Lipzen A."/>
            <person name="Lundell T."/>
            <person name="Morin E."/>
            <person name="Murat C."/>
            <person name="Sun H."/>
            <person name="Tunlid A."/>
            <person name="Henrissat B."/>
            <person name="Grigoriev I.V."/>
            <person name="Hibbett D.S."/>
            <person name="Martin F."/>
            <person name="Nordberg H.P."/>
            <person name="Cantor M.N."/>
            <person name="Hua S.X."/>
        </authorList>
    </citation>
    <scope>NUCLEOTIDE SEQUENCE [LARGE SCALE GENOMIC DNA]</scope>
    <source>
        <strain evidence="8 9">Zn</strain>
    </source>
</reference>
<dbReference type="InParanoid" id="A0A0C3HR49"/>
<evidence type="ECO:0000313" key="8">
    <source>
        <dbReference type="EMBL" id="KIN04732.1"/>
    </source>
</evidence>
<dbReference type="AlphaFoldDB" id="A0A0C3HR49"/>
<evidence type="ECO:0000256" key="4">
    <source>
        <dbReference type="ARBA" id="ARBA00022786"/>
    </source>
</evidence>
<dbReference type="InterPro" id="IPR014786">
    <property type="entry name" value="ANAPC2_C"/>
</dbReference>
<dbReference type="GO" id="GO:0070979">
    <property type="term" value="P:protein K11-linked ubiquitination"/>
    <property type="evidence" value="ECO:0007669"/>
    <property type="project" value="TreeGrafter"/>
</dbReference>
<dbReference type="InterPro" id="IPR036390">
    <property type="entry name" value="WH_DNA-bd_sf"/>
</dbReference>
<dbReference type="GO" id="GO:0051301">
    <property type="term" value="P:cell division"/>
    <property type="evidence" value="ECO:0007669"/>
    <property type="project" value="UniProtKB-KW"/>
</dbReference>
<dbReference type="GO" id="GO:0031625">
    <property type="term" value="F:ubiquitin protein ligase binding"/>
    <property type="evidence" value="ECO:0007669"/>
    <property type="project" value="InterPro"/>
</dbReference>
<dbReference type="Proteomes" id="UP000054321">
    <property type="component" value="Unassembled WGS sequence"/>
</dbReference>
<dbReference type="GO" id="GO:0006511">
    <property type="term" value="P:ubiquitin-dependent protein catabolic process"/>
    <property type="evidence" value="ECO:0007669"/>
    <property type="project" value="InterPro"/>
</dbReference>
<evidence type="ECO:0000256" key="2">
    <source>
        <dbReference type="ARBA" id="ARBA00022618"/>
    </source>
</evidence>
<dbReference type="FunCoup" id="A0A0C3HR49">
    <property type="interactions" value="642"/>
</dbReference>
<protein>
    <recommendedName>
        <fullName evidence="1">Anaphase-promoting complex subunit 2</fullName>
    </recommendedName>
</protein>
<dbReference type="InterPro" id="IPR036388">
    <property type="entry name" value="WH-like_DNA-bd_sf"/>
</dbReference>
<dbReference type="InterPro" id="IPR036317">
    <property type="entry name" value="Cullin_homology_sf"/>
</dbReference>
<keyword evidence="4" id="KW-0833">Ubl conjugation pathway</keyword>
<reference evidence="9" key="2">
    <citation type="submission" date="2015-01" db="EMBL/GenBank/DDBJ databases">
        <title>Evolutionary Origins and Diversification of the Mycorrhizal Mutualists.</title>
        <authorList>
            <consortium name="DOE Joint Genome Institute"/>
            <consortium name="Mycorrhizal Genomics Consortium"/>
            <person name="Kohler A."/>
            <person name="Kuo A."/>
            <person name="Nagy L.G."/>
            <person name="Floudas D."/>
            <person name="Copeland A."/>
            <person name="Barry K.W."/>
            <person name="Cichocki N."/>
            <person name="Veneault-Fourrey C."/>
            <person name="LaButti K."/>
            <person name="Lindquist E.A."/>
            <person name="Lipzen A."/>
            <person name="Lundell T."/>
            <person name="Morin E."/>
            <person name="Murat C."/>
            <person name="Riley R."/>
            <person name="Ohm R."/>
            <person name="Sun H."/>
            <person name="Tunlid A."/>
            <person name="Henrissat B."/>
            <person name="Grigoriev I.V."/>
            <person name="Hibbett D.S."/>
            <person name="Martin F."/>
        </authorList>
    </citation>
    <scope>NUCLEOTIDE SEQUENCE [LARGE SCALE GENOMIC DNA]</scope>
    <source>
        <strain evidence="9">Zn</strain>
    </source>
</reference>
<dbReference type="SUPFAM" id="SSF46785">
    <property type="entry name" value="Winged helix' DNA-binding domain"/>
    <property type="match status" value="1"/>
</dbReference>
<comment type="similarity">
    <text evidence="6">Belongs to the cullin family.</text>
</comment>
<dbReference type="InterPro" id="IPR016158">
    <property type="entry name" value="Cullin_homology"/>
</dbReference>
<keyword evidence="3" id="KW-0498">Mitosis</keyword>
<organism evidence="8 9">
    <name type="scientific">Oidiodendron maius (strain Zn)</name>
    <dbReference type="NCBI Taxonomy" id="913774"/>
    <lineage>
        <taxon>Eukaryota</taxon>
        <taxon>Fungi</taxon>
        <taxon>Dikarya</taxon>
        <taxon>Ascomycota</taxon>
        <taxon>Pezizomycotina</taxon>
        <taxon>Leotiomycetes</taxon>
        <taxon>Leotiomycetes incertae sedis</taxon>
        <taxon>Myxotrichaceae</taxon>
        <taxon>Oidiodendron</taxon>
    </lineage>
</organism>
<evidence type="ECO:0000256" key="5">
    <source>
        <dbReference type="ARBA" id="ARBA00023306"/>
    </source>
</evidence>
<gene>
    <name evidence="8" type="ORF">OIDMADRAFT_116416</name>
</gene>
<sequence>MSIEKLNLRKKRVFDSVFGAPALSLPTPVATPVGGFTTPGQAFGGPAVFTHDRRQAPLSDVRTARGARDIVEVPLSESDHVRHQVRWDRAWHTVTHALVPPDIPSRPEQIEEWNPELVEPNEAFLEAIRDVLDPKTRLPYATHTEDIILWHTNHVRYHFLQQVLPYIQGLSDDGDAAELLFKVIKLLRAAHRPVVCRYVFAILAVPNVAGSQTPTVPVESIASEQSRAGLINLVELLKEVGLAGEGFQITFAEVMNEAMTEYVNRSCKGIWSLEDVKAQEQYNNQVRQGRKSDTGTGMVLPRTALHSPASQTVTNLCKWIENGYARLAVEVFHTLGDSRAFPWRQVEMWKEMGIGHLGSLRTNELFNIVVNWPHSSAALDDLRTAITTPQRRLHLTEVFSQTMGEHLLHPGASTLQILQTYISMISSFHALDHSKVLLDRVAYPLQLYLCSREDTVRIIITGLLADTEDAEGNPIAPGGDKLVELALLLNKGEGQVEQKSSDDELDWDDADWMPDPIDAGPGYKRSKNADILGTLIGVLGSQEVFIKEFQNIIGEHLLKSEGPFEKEIKVLDLLKIRFGEAPLQSCEVMLKDIQDSGRLNSAIRRYKKLDPSEEEINIAHAKLDMRDIRDDGDMVPEGMLKPSLHAKILSRLYWPQLHHESYRVPDEIGHLQKLYENGFETLKASRKLTWLHALGQATVELELTDRTITEEVHTWQAAVIWSFQSEDQGDVNVHRSVGELVERLEMDEALVRSALRFWANKLILQEDERDVFSVLETLNQEDRARSNAQAAASAAAAAGDGLDDAAALVADEGITAEKGQMYWQFIRGMLKNSSSQMLLGQIAMMLKMLIAEGFPYSNEELQGFLGRKVSEGELEFVGGKYRLKK</sequence>
<dbReference type="PANTHER" id="PTHR45957:SF1">
    <property type="entry name" value="ANAPHASE-PROMOTING COMPLEX SUBUNIT 2"/>
    <property type="match status" value="1"/>
</dbReference>
<evidence type="ECO:0000313" key="9">
    <source>
        <dbReference type="Proteomes" id="UP000054321"/>
    </source>
</evidence>
<proteinExistence type="inferred from homology"/>
<evidence type="ECO:0000259" key="7">
    <source>
        <dbReference type="PROSITE" id="PS50069"/>
    </source>
</evidence>
<dbReference type="PANTHER" id="PTHR45957">
    <property type="entry name" value="ANAPHASE-PROMOTING COMPLEX SUBUNIT 2"/>
    <property type="match status" value="1"/>
</dbReference>
<dbReference type="Gene3D" id="1.10.10.10">
    <property type="entry name" value="Winged helix-like DNA-binding domain superfamily/Winged helix DNA-binding domain"/>
    <property type="match status" value="1"/>
</dbReference>
<dbReference type="GO" id="GO:0005680">
    <property type="term" value="C:anaphase-promoting complex"/>
    <property type="evidence" value="ECO:0007669"/>
    <property type="project" value="TreeGrafter"/>
</dbReference>
<accession>A0A0C3HR49</accession>
<evidence type="ECO:0000256" key="1">
    <source>
        <dbReference type="ARBA" id="ARBA00016068"/>
    </source>
</evidence>
<dbReference type="EMBL" id="KN832872">
    <property type="protein sequence ID" value="KIN04732.1"/>
    <property type="molecule type" value="Genomic_DNA"/>
</dbReference>
<name>A0A0C3HR49_OIDMZ</name>
<keyword evidence="9" id="KW-1185">Reference proteome</keyword>
<dbReference type="Pfam" id="PF25773">
    <property type="entry name" value="TPR_ANAPC2"/>
    <property type="match status" value="1"/>
</dbReference>
<dbReference type="SMART" id="SM01013">
    <property type="entry name" value="APC2"/>
    <property type="match status" value="1"/>
</dbReference>
<dbReference type="SUPFAM" id="SSF75632">
    <property type="entry name" value="Cullin homology domain"/>
    <property type="match status" value="1"/>
</dbReference>
<dbReference type="STRING" id="913774.A0A0C3HR49"/>
<evidence type="ECO:0000256" key="6">
    <source>
        <dbReference type="PROSITE-ProRule" id="PRU00330"/>
    </source>
</evidence>
<feature type="domain" description="Cullin family profile" evidence="7">
    <location>
        <begin position="534"/>
        <end position="759"/>
    </location>
</feature>
<dbReference type="Gene3D" id="3.30.230.130">
    <property type="entry name" value="Cullin, Chain C, Domain 2"/>
    <property type="match status" value="1"/>
</dbReference>
<dbReference type="OrthoDB" id="5581181at2759"/>
<dbReference type="Pfam" id="PF08672">
    <property type="entry name" value="ANAPC2"/>
    <property type="match status" value="1"/>
</dbReference>
<keyword evidence="5" id="KW-0131">Cell cycle</keyword>
<dbReference type="HOGENOM" id="CLU_007149_0_0_1"/>
<dbReference type="InterPro" id="IPR057975">
    <property type="entry name" value="TPR_ANAPC2"/>
</dbReference>
<dbReference type="InterPro" id="IPR059120">
    <property type="entry name" value="Cullin-like_AB"/>
</dbReference>
<dbReference type="SMART" id="SM00182">
    <property type="entry name" value="CULLIN"/>
    <property type="match status" value="1"/>
</dbReference>
<evidence type="ECO:0000256" key="3">
    <source>
        <dbReference type="ARBA" id="ARBA00022776"/>
    </source>
</evidence>
<dbReference type="InterPro" id="IPR044554">
    <property type="entry name" value="ANAPC2"/>
</dbReference>
<dbReference type="GO" id="GO:0007091">
    <property type="term" value="P:metaphase/anaphase transition of mitotic cell cycle"/>
    <property type="evidence" value="ECO:0007669"/>
    <property type="project" value="TreeGrafter"/>
</dbReference>
<dbReference type="PROSITE" id="PS50069">
    <property type="entry name" value="CULLIN_2"/>
    <property type="match status" value="1"/>
</dbReference>
<dbReference type="Pfam" id="PF26557">
    <property type="entry name" value="Cullin_AB"/>
    <property type="match status" value="1"/>
</dbReference>
<keyword evidence="2" id="KW-0132">Cell division</keyword>